<proteinExistence type="predicted"/>
<sequence>MVADINQLPPYTPPPPTKEDLDYVDLVNLDLSQFDDPAGRKQLAKDLYEAATGYGFLTLTNHGISDETYQRQMRIANAAMTLRPEDKAPYEG</sequence>
<evidence type="ECO:0000313" key="4">
    <source>
        <dbReference type="Proteomes" id="UP000295604"/>
    </source>
</evidence>
<gene>
    <name evidence="3" type="ORF">C8034_v004638</name>
</gene>
<organism evidence="3 4">
    <name type="scientific">Colletotrichum sidae</name>
    <dbReference type="NCBI Taxonomy" id="1347389"/>
    <lineage>
        <taxon>Eukaryota</taxon>
        <taxon>Fungi</taxon>
        <taxon>Dikarya</taxon>
        <taxon>Ascomycota</taxon>
        <taxon>Pezizomycotina</taxon>
        <taxon>Sordariomycetes</taxon>
        <taxon>Hypocreomycetidae</taxon>
        <taxon>Glomerellales</taxon>
        <taxon>Glomerellaceae</taxon>
        <taxon>Colletotrichum</taxon>
        <taxon>Colletotrichum orbiculare species complex</taxon>
    </lineage>
</organism>
<dbReference type="Pfam" id="PF14226">
    <property type="entry name" value="DIOX_N"/>
    <property type="match status" value="1"/>
</dbReference>
<protein>
    <recommendedName>
        <fullName evidence="2">Non-haem dioxygenase N-terminal domain-containing protein</fullName>
    </recommendedName>
</protein>
<dbReference type="Proteomes" id="UP000295604">
    <property type="component" value="Unassembled WGS sequence"/>
</dbReference>
<evidence type="ECO:0000313" key="3">
    <source>
        <dbReference type="EMBL" id="TEA21723.1"/>
    </source>
</evidence>
<feature type="domain" description="Non-haem dioxygenase N-terminal" evidence="2">
    <location>
        <begin position="29"/>
        <end position="89"/>
    </location>
</feature>
<dbReference type="InterPro" id="IPR027443">
    <property type="entry name" value="IPNS-like_sf"/>
</dbReference>
<reference evidence="3 4" key="1">
    <citation type="submission" date="2018-11" db="EMBL/GenBank/DDBJ databases">
        <title>Genome sequence and assembly of Colletotrichum sidae.</title>
        <authorList>
            <person name="Gan P."/>
            <person name="Shirasu K."/>
        </authorList>
    </citation>
    <scope>NUCLEOTIDE SEQUENCE [LARGE SCALE GENOMIC DNA]</scope>
    <source>
        <strain evidence="3 4">CBS 518.97</strain>
    </source>
</reference>
<comment type="caution">
    <text evidence="3">The sequence shown here is derived from an EMBL/GenBank/DDBJ whole genome shotgun (WGS) entry which is preliminary data.</text>
</comment>
<dbReference type="EMBL" id="QAPF01000014">
    <property type="protein sequence ID" value="TEA21723.1"/>
    <property type="molecule type" value="Genomic_DNA"/>
</dbReference>
<feature type="region of interest" description="Disordered" evidence="1">
    <location>
        <begin position="1"/>
        <end position="20"/>
    </location>
</feature>
<dbReference type="Gene3D" id="2.60.120.330">
    <property type="entry name" value="B-lactam Antibiotic, Isopenicillin N Synthase, Chain"/>
    <property type="match status" value="1"/>
</dbReference>
<dbReference type="InterPro" id="IPR026992">
    <property type="entry name" value="DIOX_N"/>
</dbReference>
<keyword evidence="4" id="KW-1185">Reference proteome</keyword>
<dbReference type="AlphaFoldDB" id="A0A4R8TST0"/>
<dbReference type="SUPFAM" id="SSF51197">
    <property type="entry name" value="Clavaminate synthase-like"/>
    <property type="match status" value="1"/>
</dbReference>
<evidence type="ECO:0000259" key="2">
    <source>
        <dbReference type="Pfam" id="PF14226"/>
    </source>
</evidence>
<name>A0A4R8TST0_9PEZI</name>
<evidence type="ECO:0000256" key="1">
    <source>
        <dbReference type="SAM" id="MobiDB-lite"/>
    </source>
</evidence>
<accession>A0A4R8TST0</accession>